<gene>
    <name evidence="2" type="ORF">JQS43_22545</name>
</gene>
<accession>A0A895YPU7</accession>
<feature type="region of interest" description="Disordered" evidence="1">
    <location>
        <begin position="37"/>
        <end position="69"/>
    </location>
</feature>
<protein>
    <submittedName>
        <fullName evidence="2">Uncharacterized protein</fullName>
    </submittedName>
</protein>
<evidence type="ECO:0000256" key="1">
    <source>
        <dbReference type="SAM" id="MobiDB-lite"/>
    </source>
</evidence>
<reference evidence="2" key="1">
    <citation type="submission" date="2021-02" db="EMBL/GenBank/DDBJ databases">
        <title>Natrosporangium hydrolyticum gen. nov., sp. nov, a haloalkaliphilic actinobacterium from a soda solonchak soil.</title>
        <authorList>
            <person name="Sorokin D.Y."/>
            <person name="Khijniak T.V."/>
            <person name="Zakharycheva A.P."/>
            <person name="Boueva O.V."/>
            <person name="Ariskina E.V."/>
            <person name="Hahnke R.L."/>
            <person name="Bunk B."/>
            <person name="Sproer C."/>
            <person name="Schumann P."/>
            <person name="Evtushenko L.I."/>
            <person name="Kublanov I.V."/>
        </authorList>
    </citation>
    <scope>NUCLEOTIDE SEQUENCE</scope>
    <source>
        <strain evidence="2">DSM 106523</strain>
    </source>
</reference>
<sequence>MVAHRVGHPAAASVSYPVAGAMLGITRQGVHDLLNRGRLARHPDGGVATTSIRTRLQRRAAAERKTQHD</sequence>
<keyword evidence="3" id="KW-1185">Reference proteome</keyword>
<evidence type="ECO:0000313" key="3">
    <source>
        <dbReference type="Proteomes" id="UP000662857"/>
    </source>
</evidence>
<evidence type="ECO:0000313" key="2">
    <source>
        <dbReference type="EMBL" id="QSB17509.1"/>
    </source>
</evidence>
<name>A0A895YPU7_9ACTN</name>
<dbReference type="EMBL" id="CP070499">
    <property type="protein sequence ID" value="QSB17509.1"/>
    <property type="molecule type" value="Genomic_DNA"/>
</dbReference>
<dbReference type="Proteomes" id="UP000662857">
    <property type="component" value="Chromosome"/>
</dbReference>
<feature type="compositionally biased region" description="Basic and acidic residues" evidence="1">
    <location>
        <begin position="60"/>
        <end position="69"/>
    </location>
</feature>
<organism evidence="2 3">
    <name type="scientific">Natronosporangium hydrolyticum</name>
    <dbReference type="NCBI Taxonomy" id="2811111"/>
    <lineage>
        <taxon>Bacteria</taxon>
        <taxon>Bacillati</taxon>
        <taxon>Actinomycetota</taxon>
        <taxon>Actinomycetes</taxon>
        <taxon>Micromonosporales</taxon>
        <taxon>Micromonosporaceae</taxon>
        <taxon>Natronosporangium</taxon>
    </lineage>
</organism>
<dbReference type="AlphaFoldDB" id="A0A895YPU7"/>
<proteinExistence type="predicted"/>
<dbReference type="KEGG" id="nhy:JQS43_22545"/>